<keyword evidence="5" id="KW-0501">Molybdenum cofactor biosynthesis</keyword>
<protein>
    <recommendedName>
        <fullName evidence="4">Molybdopterin synthase catalytic subunit</fullName>
        <ecNumber evidence="3">2.8.1.12</ecNumber>
    </recommendedName>
    <alternativeName>
        <fullName evidence="9">MPT synthase subunit 2</fullName>
    </alternativeName>
    <alternativeName>
        <fullName evidence="7">Molybdenum cofactor biosynthesis protein E</fullName>
    </alternativeName>
    <alternativeName>
        <fullName evidence="8">Molybdopterin-converting factor large subunit</fullName>
    </alternativeName>
    <alternativeName>
        <fullName evidence="10">Molybdopterin-converting factor subunit 2</fullName>
    </alternativeName>
</protein>
<dbReference type="OrthoDB" id="9803224at2"/>
<dbReference type="GO" id="GO:0006777">
    <property type="term" value="P:Mo-molybdopterin cofactor biosynthetic process"/>
    <property type="evidence" value="ECO:0007669"/>
    <property type="project" value="UniProtKB-KW"/>
</dbReference>
<evidence type="ECO:0000256" key="8">
    <source>
        <dbReference type="ARBA" id="ARBA00030407"/>
    </source>
</evidence>
<name>A0A5C5XWE1_9BACT</name>
<dbReference type="Pfam" id="PF02391">
    <property type="entry name" value="MoaE"/>
    <property type="match status" value="1"/>
</dbReference>
<accession>A0A5C5XWE1</accession>
<evidence type="ECO:0000256" key="7">
    <source>
        <dbReference type="ARBA" id="ARBA00029745"/>
    </source>
</evidence>
<keyword evidence="12" id="KW-0808">Transferase</keyword>
<dbReference type="CDD" id="cd00756">
    <property type="entry name" value="MoaE"/>
    <property type="match status" value="1"/>
</dbReference>
<evidence type="ECO:0000256" key="5">
    <source>
        <dbReference type="ARBA" id="ARBA00023150"/>
    </source>
</evidence>
<dbReference type="InterPro" id="IPR036563">
    <property type="entry name" value="MoaE_sf"/>
</dbReference>
<evidence type="ECO:0000313" key="13">
    <source>
        <dbReference type="Proteomes" id="UP000318478"/>
    </source>
</evidence>
<evidence type="ECO:0000256" key="1">
    <source>
        <dbReference type="ARBA" id="ARBA00005046"/>
    </source>
</evidence>
<comment type="catalytic activity">
    <reaction evidence="11">
        <text>2 [molybdopterin-synthase sulfur-carrier protein]-C-terminal-Gly-aminoethanethioate + cyclic pyranopterin phosphate + H2O = molybdopterin + 2 [molybdopterin-synthase sulfur-carrier protein]-C-terminal Gly-Gly + 2 H(+)</text>
        <dbReference type="Rhea" id="RHEA:26333"/>
        <dbReference type="Rhea" id="RHEA-COMP:12202"/>
        <dbReference type="Rhea" id="RHEA-COMP:19907"/>
        <dbReference type="ChEBI" id="CHEBI:15377"/>
        <dbReference type="ChEBI" id="CHEBI:15378"/>
        <dbReference type="ChEBI" id="CHEBI:58698"/>
        <dbReference type="ChEBI" id="CHEBI:59648"/>
        <dbReference type="ChEBI" id="CHEBI:90778"/>
        <dbReference type="ChEBI" id="CHEBI:232372"/>
        <dbReference type="EC" id="2.8.1.12"/>
    </reaction>
</comment>
<dbReference type="Gene3D" id="3.90.1170.40">
    <property type="entry name" value="Molybdopterin biosynthesis MoaE subunit"/>
    <property type="match status" value="1"/>
</dbReference>
<comment type="pathway">
    <text evidence="1">Cofactor biosynthesis; molybdopterin biosynthesis.</text>
</comment>
<evidence type="ECO:0000256" key="11">
    <source>
        <dbReference type="ARBA" id="ARBA00049878"/>
    </source>
</evidence>
<dbReference type="EC" id="2.8.1.12" evidence="3"/>
<dbReference type="SUPFAM" id="SSF54690">
    <property type="entry name" value="Molybdopterin synthase subunit MoaE"/>
    <property type="match status" value="1"/>
</dbReference>
<dbReference type="RefSeq" id="WP_146590586.1">
    <property type="nucleotide sequence ID" value="NZ_SJPO01000012.1"/>
</dbReference>
<proteinExistence type="inferred from homology"/>
<organism evidence="12 13">
    <name type="scientific">Posidoniimonas polymericola</name>
    <dbReference type="NCBI Taxonomy" id="2528002"/>
    <lineage>
        <taxon>Bacteria</taxon>
        <taxon>Pseudomonadati</taxon>
        <taxon>Planctomycetota</taxon>
        <taxon>Planctomycetia</taxon>
        <taxon>Pirellulales</taxon>
        <taxon>Lacipirellulaceae</taxon>
        <taxon>Posidoniimonas</taxon>
    </lineage>
</organism>
<comment type="similarity">
    <text evidence="2">Belongs to the MoaE family.</text>
</comment>
<reference evidence="12 13" key="1">
    <citation type="submission" date="2019-02" db="EMBL/GenBank/DDBJ databases">
        <title>Deep-cultivation of Planctomycetes and their phenomic and genomic characterization uncovers novel biology.</title>
        <authorList>
            <person name="Wiegand S."/>
            <person name="Jogler M."/>
            <person name="Boedeker C."/>
            <person name="Pinto D."/>
            <person name="Vollmers J."/>
            <person name="Rivas-Marin E."/>
            <person name="Kohn T."/>
            <person name="Peeters S.H."/>
            <person name="Heuer A."/>
            <person name="Rast P."/>
            <person name="Oberbeckmann S."/>
            <person name="Bunk B."/>
            <person name="Jeske O."/>
            <person name="Meyerdierks A."/>
            <person name="Storesund J.E."/>
            <person name="Kallscheuer N."/>
            <person name="Luecker S."/>
            <person name="Lage O.M."/>
            <person name="Pohl T."/>
            <person name="Merkel B.J."/>
            <person name="Hornburger P."/>
            <person name="Mueller R.-W."/>
            <person name="Bruemmer F."/>
            <person name="Labrenz M."/>
            <person name="Spormann A.M."/>
            <person name="Op Den Camp H."/>
            <person name="Overmann J."/>
            <person name="Amann R."/>
            <person name="Jetten M.S.M."/>
            <person name="Mascher T."/>
            <person name="Medema M.H."/>
            <person name="Devos D.P."/>
            <person name="Kaster A.-K."/>
            <person name="Ovreas L."/>
            <person name="Rohde M."/>
            <person name="Galperin M.Y."/>
            <person name="Jogler C."/>
        </authorList>
    </citation>
    <scope>NUCLEOTIDE SEQUENCE [LARGE SCALE GENOMIC DNA]</scope>
    <source>
        <strain evidence="12 13">Pla123a</strain>
    </source>
</reference>
<evidence type="ECO:0000256" key="6">
    <source>
        <dbReference type="ARBA" id="ARBA00026066"/>
    </source>
</evidence>
<evidence type="ECO:0000256" key="4">
    <source>
        <dbReference type="ARBA" id="ARBA00013858"/>
    </source>
</evidence>
<comment type="subunit">
    <text evidence="6">Heterotetramer of 2 MoaD subunits and 2 MoaE subunits. Also stable as homodimer. The enzyme changes between these two forms during catalysis.</text>
</comment>
<dbReference type="EMBL" id="SJPO01000012">
    <property type="protein sequence ID" value="TWT67657.1"/>
    <property type="molecule type" value="Genomic_DNA"/>
</dbReference>
<dbReference type="InterPro" id="IPR003448">
    <property type="entry name" value="Mopterin_biosynth_MoaE"/>
</dbReference>
<evidence type="ECO:0000256" key="9">
    <source>
        <dbReference type="ARBA" id="ARBA00030781"/>
    </source>
</evidence>
<dbReference type="Proteomes" id="UP000318478">
    <property type="component" value="Unassembled WGS sequence"/>
</dbReference>
<evidence type="ECO:0000256" key="2">
    <source>
        <dbReference type="ARBA" id="ARBA00005426"/>
    </source>
</evidence>
<dbReference type="AlphaFoldDB" id="A0A5C5XWE1"/>
<keyword evidence="13" id="KW-1185">Reference proteome</keyword>
<gene>
    <name evidence="12" type="primary">moaE</name>
    <name evidence="12" type="ORF">Pla123a_42130</name>
</gene>
<comment type="caution">
    <text evidence="12">The sequence shown here is derived from an EMBL/GenBank/DDBJ whole genome shotgun (WGS) entry which is preliminary data.</text>
</comment>
<dbReference type="GO" id="GO:0030366">
    <property type="term" value="F:molybdopterin synthase activity"/>
    <property type="evidence" value="ECO:0007669"/>
    <property type="project" value="UniProtKB-EC"/>
</dbReference>
<evidence type="ECO:0000313" key="12">
    <source>
        <dbReference type="EMBL" id="TWT67657.1"/>
    </source>
</evidence>
<dbReference type="PANTHER" id="PTHR23404">
    <property type="entry name" value="MOLYBDOPTERIN SYNTHASE RELATED"/>
    <property type="match status" value="1"/>
</dbReference>
<evidence type="ECO:0000256" key="10">
    <source>
        <dbReference type="ARBA" id="ARBA00032474"/>
    </source>
</evidence>
<sequence>MIQITHDLIDLAPMIARAQVPAAGAVVTFLGITREFTGDRQTVELVYEAYAEMAQRELERLEREARGRWPLEECCITHRLGLTPLSEASVAVVVSSAHRPEAFEAARWLIDELKRSVPIWKQERWSDGATEWVHPAPVSEGDAP</sequence>
<evidence type="ECO:0000256" key="3">
    <source>
        <dbReference type="ARBA" id="ARBA00011950"/>
    </source>
</evidence>